<evidence type="ECO:0000313" key="4">
    <source>
        <dbReference type="EMBL" id="AGS54058.1"/>
    </source>
</evidence>
<feature type="compositionally biased region" description="Low complexity" evidence="1">
    <location>
        <begin position="1"/>
        <end position="28"/>
    </location>
</feature>
<dbReference type="PANTHER" id="PTHR45867:SF3">
    <property type="entry name" value="ACID PHOSPHATASE TYPE 7"/>
    <property type="match status" value="1"/>
</dbReference>
<dbReference type="Pfam" id="PF00149">
    <property type="entry name" value="Metallophos"/>
    <property type="match status" value="1"/>
</dbReference>
<dbReference type="AlphaFoldDB" id="A0A806K264"/>
<accession>A0A806K264</accession>
<name>A0A806K264_9BACT</name>
<organism evidence="4">
    <name type="scientific">uncultured bacterium contig00048</name>
    <dbReference type="NCBI Taxonomy" id="1181533"/>
    <lineage>
        <taxon>Bacteria</taxon>
        <taxon>environmental samples</taxon>
    </lineage>
</organism>
<dbReference type="GO" id="GO:0046872">
    <property type="term" value="F:metal ion binding"/>
    <property type="evidence" value="ECO:0007669"/>
    <property type="project" value="InterPro"/>
</dbReference>
<dbReference type="GO" id="GO:0003993">
    <property type="term" value="F:acid phosphatase activity"/>
    <property type="evidence" value="ECO:0007669"/>
    <property type="project" value="InterPro"/>
</dbReference>
<evidence type="ECO:0000259" key="3">
    <source>
        <dbReference type="Pfam" id="PF16656"/>
    </source>
</evidence>
<proteinExistence type="predicted"/>
<dbReference type="PANTHER" id="PTHR45867">
    <property type="entry name" value="PURPLE ACID PHOSPHATASE"/>
    <property type="match status" value="1"/>
</dbReference>
<evidence type="ECO:0008006" key="5">
    <source>
        <dbReference type="Google" id="ProtNLM"/>
    </source>
</evidence>
<dbReference type="InterPro" id="IPR004843">
    <property type="entry name" value="Calcineurin-like_PHP"/>
</dbReference>
<feature type="domain" description="Calcineurin-like phosphoesterase" evidence="2">
    <location>
        <begin position="143"/>
        <end position="361"/>
    </location>
</feature>
<feature type="domain" description="Purple acid phosphatase N-terminal" evidence="3">
    <location>
        <begin position="47"/>
        <end position="134"/>
    </location>
</feature>
<dbReference type="InterPro" id="IPR015914">
    <property type="entry name" value="PAPs_N"/>
</dbReference>
<feature type="region of interest" description="Disordered" evidence="1">
    <location>
        <begin position="1"/>
        <end position="38"/>
    </location>
</feature>
<protein>
    <recommendedName>
        <fullName evidence="5">Metallophosphoesterase</fullName>
    </recommendedName>
</protein>
<dbReference type="Pfam" id="PF16656">
    <property type="entry name" value="Pur_ac_phosph_N"/>
    <property type="match status" value="1"/>
</dbReference>
<evidence type="ECO:0000259" key="2">
    <source>
        <dbReference type="Pfam" id="PF00149"/>
    </source>
</evidence>
<dbReference type="EMBL" id="JQ844274">
    <property type="protein sequence ID" value="AGS54058.1"/>
    <property type="molecule type" value="Genomic_DNA"/>
</dbReference>
<dbReference type="SUPFAM" id="SSF56300">
    <property type="entry name" value="Metallo-dependent phosphatases"/>
    <property type="match status" value="1"/>
</dbReference>
<evidence type="ECO:0000256" key="1">
    <source>
        <dbReference type="SAM" id="MobiDB-lite"/>
    </source>
</evidence>
<dbReference type="Gene3D" id="3.60.21.10">
    <property type="match status" value="1"/>
</dbReference>
<sequence>MFAFLSASCSGDSDSEGGDISNSSALSSGSGGGLEGSSSSASISIEKLGLTPGSTTESLNLAWYSNTGSENEGSYARLFDSEGNAISTASDGIYAAAVAGKLFHKITINGLAAGTAYKYAVSNNGRDWSDKYDYKVPAAGAFRFAAVSDPQITLGNQDPTGNYISTPPTVAQGWKDAVAKIAATGASLIIGAGDQIDQGAGDFEEKYALFFAPTELRNIPYAPSVGNHDTHCNFLYHYNLPNERVPGTTCTSGAGIYGLNGKGFYYYIYNNVLFVMLNTSAPVANVDGARQLVSIYEEIIVNAKTANSGRYDWIVVFQHKPTQSVADHSADKDVQYYVEAGFERLMTAQGVDLVVSGHDHIFAKSKLLKQGSGDLFSRPSTDGTGTIYLTITSVSGSKFYAPFICSNNPNYPYLANGATGCSNMNANNLPIGVDAYLQNAIPQYTIVDVDGANMTLKTYGLNGVLYDEFSLSPTLQK</sequence>
<dbReference type="CDD" id="cd00838">
    <property type="entry name" value="MPP_superfamily"/>
    <property type="match status" value="1"/>
</dbReference>
<dbReference type="InterPro" id="IPR029052">
    <property type="entry name" value="Metallo-depent_PP-like"/>
</dbReference>
<reference evidence="4" key="1">
    <citation type="submission" date="2012-03" db="EMBL/GenBank/DDBJ databases">
        <title>Functional metagenomics reveals considerable lignocellulase gene clusters in the gut microbiome of a wood-feeding higher termite.</title>
        <authorList>
            <person name="Liu N."/>
        </authorList>
    </citation>
    <scope>NUCLEOTIDE SEQUENCE</scope>
</reference>